<dbReference type="OMA" id="INYICQL"/>
<dbReference type="GO" id="GO:1990180">
    <property type="term" value="P:mitochondrial tRNA 3'-end processing"/>
    <property type="evidence" value="ECO:0000318"/>
    <property type="project" value="GO_Central"/>
</dbReference>
<gene>
    <name evidence="14" type="ORF">KFL_000980320</name>
</gene>
<dbReference type="SUPFAM" id="SSF56281">
    <property type="entry name" value="Metallo-hydrolase/oxidoreductase"/>
    <property type="match status" value="2"/>
</dbReference>
<evidence type="ECO:0000259" key="13">
    <source>
        <dbReference type="Pfam" id="PF13691"/>
    </source>
</evidence>
<evidence type="ECO:0000256" key="3">
    <source>
        <dbReference type="ARBA" id="ARBA00007823"/>
    </source>
</evidence>
<comment type="similarity">
    <text evidence="3">Belongs to the RNase Z family.</text>
</comment>
<name>A0A0U9I784_KLENI</name>
<dbReference type="Gene3D" id="3.60.15.10">
    <property type="entry name" value="Ribonuclease Z/Hydroxyacylglutathione hydrolase-like"/>
    <property type="match status" value="2"/>
</dbReference>
<feature type="region of interest" description="Disordered" evidence="12">
    <location>
        <begin position="404"/>
        <end position="432"/>
    </location>
</feature>
<keyword evidence="9" id="KW-0378">Hydrolase</keyword>
<comment type="catalytic activity">
    <reaction evidence="1">
        <text>Endonucleolytic cleavage of RNA, removing extra 3' nucleotides from tRNA precursor, generating 3' termini of tRNAs. A 3'-hydroxy group is left at the tRNA terminus and a 5'-phosphoryl group is left at the trailer molecule.</text>
        <dbReference type="EC" id="3.1.26.11"/>
    </reaction>
</comment>
<dbReference type="PANTHER" id="PTHR12553">
    <property type="entry name" value="ZINC PHOSPHODIESTERASE ELAC PROTEIN 2"/>
    <property type="match status" value="1"/>
</dbReference>
<evidence type="ECO:0000256" key="8">
    <source>
        <dbReference type="ARBA" id="ARBA00022759"/>
    </source>
</evidence>
<proteinExistence type="inferred from homology"/>
<dbReference type="InterPro" id="IPR036866">
    <property type="entry name" value="RibonucZ/Hydroxyglut_hydro"/>
</dbReference>
<sequence length="1133" mass="120198">MDAATVPPGRQQEATKTKALCQATSTSTRRYKPRADEMYPNECRQLELAVAVARRKKMERQAEEVAKQAKELARQKEKAEKKLARQKHRAEKMALRLPWGATTRHIKHVSGRLLGSHFQPARKTSFFGGASEFGFGRQVTSAGGFSASASVVRAGVAMGRAKGNQAAAAGAATAKRDGKGENRTPQHYNCYVQVLGTGMDTGDTGPSVLLFFDNKRFLFNVGEGFQRYCIEHKVRLSKLNHLFFSRVSSETFGGLPGLLLTLHSVTGAPLGMGLYGPPPLDQLVDAMGAFCPVRALGCQTYCFKRDGSLGRATTSSGGFGPVDFRRDPFGTEHANAGVAFQPPTPPGSSGSAPGGAKEVYRDDFVTISSVVLAPEGDEILASAGMEQIEAGGKEDEILESNPKRFRLEGGGSASPSPSPRTPPPETSTPRGGEDAKLSVVYICELPDVPGKFDPGKAKARGLPPGKDYSRLVQGETVTAPNGQVIKPSDVMGPTTSGPVFVLVDCPTPAHLGALVGAQGLARFQKGAEGGKQANVVIHLSPPAVVELPEYQQWVASLGGAKHVVAGYGHHGLGRPVYISSMRLTAKLNCIAPEVFPLHMPAEQQAAAREAGEAAEVVAAHVAKSAGAVDLVPGQNLLKFTLRPVAQQGLDESLVTANLDVEQLQNEVITATPEAILAARDVSGIAGPDPRLLTFAEDATRDGASAGPSGNGAEVGGNGSMNVDDSTDAWRVRGLTVDDGGRSDAGLGVPEAALRVSDEDLTIPDKSLGVADPGLGVSDKDLGVSDAGSQQAVPECLQGVGREEMELVFLGTGSSQPSKYRNVSAIYVHRFAWGGFLMDCGEGTYGQLKRRYGAKLGDTVVAHLHLVWISHIHADHHAGLVRIIAARKVAREALNLPAQPLVVVAPRLLRRFLTAYDNVEKMDMVFVDCAQTVGDSNRGSVTSRTGLQPFTGIGADLDTGSRESAAMREAMSRVGLTSLVSVEVIHCPQSYGVVMETEGTEKRPGMKLAYSGDTRPCAAFVEASQGATAFIHEATFDNELEDEALAKRHSTTREAVTAGAAAGAFRTILTHFSQRYPKMPVVDESFTDRTCVAFDMMSVNVADLVVVPRLMSVLKLLFPEVEEPEEGAEEELGA</sequence>
<reference evidence="14 15" key="1">
    <citation type="journal article" date="2014" name="Nat. Commun.">
        <title>Klebsormidium flaccidum genome reveals primary factors for plant terrestrial adaptation.</title>
        <authorList>
            <person name="Hori K."/>
            <person name="Maruyama F."/>
            <person name="Fujisawa T."/>
            <person name="Togashi T."/>
            <person name="Yamamoto N."/>
            <person name="Seo M."/>
            <person name="Sato S."/>
            <person name="Yamada T."/>
            <person name="Mori H."/>
            <person name="Tajima N."/>
            <person name="Moriyama T."/>
            <person name="Ikeuchi M."/>
            <person name="Watanabe M."/>
            <person name="Wada H."/>
            <person name="Kobayashi K."/>
            <person name="Saito M."/>
            <person name="Masuda T."/>
            <person name="Sasaki-Sekimoto Y."/>
            <person name="Mashiguchi K."/>
            <person name="Awai K."/>
            <person name="Shimojima M."/>
            <person name="Masuda S."/>
            <person name="Iwai M."/>
            <person name="Nobusawa T."/>
            <person name="Narise T."/>
            <person name="Kondo S."/>
            <person name="Saito H."/>
            <person name="Sato R."/>
            <person name="Murakawa M."/>
            <person name="Ihara Y."/>
            <person name="Oshima-Yamada Y."/>
            <person name="Ohtaka K."/>
            <person name="Satoh M."/>
            <person name="Sonobe K."/>
            <person name="Ishii M."/>
            <person name="Ohtani R."/>
            <person name="Kanamori-Sato M."/>
            <person name="Honoki R."/>
            <person name="Miyazaki D."/>
            <person name="Mochizuki H."/>
            <person name="Umetsu J."/>
            <person name="Higashi K."/>
            <person name="Shibata D."/>
            <person name="Kamiya Y."/>
            <person name="Sato N."/>
            <person name="Nakamura Y."/>
            <person name="Tabata S."/>
            <person name="Ida S."/>
            <person name="Kurokawa K."/>
            <person name="Ohta H."/>
        </authorList>
    </citation>
    <scope>NUCLEOTIDE SEQUENCE [LARGE SCALE GENOMIC DNA]</scope>
    <source>
        <strain evidence="14 15">NIES-2285</strain>
    </source>
</reference>
<evidence type="ECO:0000256" key="11">
    <source>
        <dbReference type="SAM" id="Coils"/>
    </source>
</evidence>
<evidence type="ECO:0000313" key="15">
    <source>
        <dbReference type="Proteomes" id="UP000054558"/>
    </source>
</evidence>
<dbReference type="GO" id="GO:0046872">
    <property type="term" value="F:metal ion binding"/>
    <property type="evidence" value="ECO:0007669"/>
    <property type="project" value="UniProtKB-KW"/>
</dbReference>
<evidence type="ECO:0000256" key="10">
    <source>
        <dbReference type="ARBA" id="ARBA00022833"/>
    </source>
</evidence>
<dbReference type="CDD" id="cd07718">
    <property type="entry name" value="RNaseZ_ELAC1_ELAC2-C-term-like_MBL-fold"/>
    <property type="match status" value="1"/>
</dbReference>
<dbReference type="STRING" id="105231.A0A0U9I784"/>
<evidence type="ECO:0000256" key="12">
    <source>
        <dbReference type="SAM" id="MobiDB-lite"/>
    </source>
</evidence>
<evidence type="ECO:0000313" key="14">
    <source>
        <dbReference type="EMBL" id="GAQ82045.1"/>
    </source>
</evidence>
<feature type="domain" description="tRNase Z endonuclease" evidence="13">
    <location>
        <begin position="198"/>
        <end position="254"/>
    </location>
</feature>
<dbReference type="InterPro" id="IPR027794">
    <property type="entry name" value="tRNase_Z_dom"/>
</dbReference>
<dbReference type="OrthoDB" id="527344at2759"/>
<dbReference type="EMBL" id="DF237047">
    <property type="protein sequence ID" value="GAQ82045.1"/>
    <property type="molecule type" value="Genomic_DNA"/>
</dbReference>
<keyword evidence="15" id="KW-1185">Reference proteome</keyword>
<feature type="region of interest" description="Disordered" evidence="12">
    <location>
        <begin position="333"/>
        <end position="357"/>
    </location>
</feature>
<dbReference type="GO" id="GO:0042781">
    <property type="term" value="F:3'-tRNA processing endoribonuclease activity"/>
    <property type="evidence" value="ECO:0000318"/>
    <property type="project" value="GO_Central"/>
</dbReference>
<evidence type="ECO:0000256" key="5">
    <source>
        <dbReference type="ARBA" id="ARBA00022694"/>
    </source>
</evidence>
<feature type="compositionally biased region" description="Gly residues" evidence="12">
    <location>
        <begin position="708"/>
        <end position="718"/>
    </location>
</feature>
<feature type="region of interest" description="Disordered" evidence="12">
    <location>
        <begin position="700"/>
        <end position="720"/>
    </location>
</feature>
<dbReference type="Proteomes" id="UP000054558">
    <property type="component" value="Unassembled WGS sequence"/>
</dbReference>
<dbReference type="Pfam" id="PF23023">
    <property type="entry name" value="Anti-Pycsar_Apyc1"/>
    <property type="match status" value="1"/>
</dbReference>
<keyword evidence="6" id="KW-0540">Nuclease</keyword>
<feature type="compositionally biased region" description="Pro residues" evidence="12">
    <location>
        <begin position="416"/>
        <end position="426"/>
    </location>
</feature>
<keyword evidence="8" id="KW-0255">Endonuclease</keyword>
<evidence type="ECO:0000256" key="6">
    <source>
        <dbReference type="ARBA" id="ARBA00022722"/>
    </source>
</evidence>
<evidence type="ECO:0000256" key="1">
    <source>
        <dbReference type="ARBA" id="ARBA00000402"/>
    </source>
</evidence>
<protein>
    <recommendedName>
        <fullName evidence="4">ribonuclease Z</fullName>
        <ecNumber evidence="4">3.1.26.11</ecNumber>
    </recommendedName>
</protein>
<evidence type="ECO:0000256" key="7">
    <source>
        <dbReference type="ARBA" id="ARBA00022723"/>
    </source>
</evidence>
<accession>A0A0U9I784</accession>
<feature type="region of interest" description="Disordered" evidence="12">
    <location>
        <begin position="1"/>
        <end position="36"/>
    </location>
</feature>
<dbReference type="GO" id="GO:0005739">
    <property type="term" value="C:mitochondrion"/>
    <property type="evidence" value="ECO:0000318"/>
    <property type="project" value="GO_Central"/>
</dbReference>
<dbReference type="EC" id="3.1.26.11" evidence="4"/>
<comment type="cofactor">
    <cofactor evidence="2">
        <name>Zn(2+)</name>
        <dbReference type="ChEBI" id="CHEBI:29105"/>
    </cofactor>
</comment>
<dbReference type="Pfam" id="PF13691">
    <property type="entry name" value="Lactamase_B_4"/>
    <property type="match status" value="1"/>
</dbReference>
<feature type="compositionally biased region" description="Low complexity" evidence="12">
    <location>
        <begin position="347"/>
        <end position="356"/>
    </location>
</feature>
<feature type="coiled-coil region" evidence="11">
    <location>
        <begin position="48"/>
        <end position="96"/>
    </location>
</feature>
<keyword evidence="5" id="KW-0819">tRNA processing</keyword>
<keyword evidence="11" id="KW-0175">Coiled coil</keyword>
<keyword evidence="10" id="KW-0862">Zinc</keyword>
<evidence type="ECO:0000256" key="4">
    <source>
        <dbReference type="ARBA" id="ARBA00012477"/>
    </source>
</evidence>
<organism evidence="14 15">
    <name type="scientific">Klebsormidium nitens</name>
    <name type="common">Green alga</name>
    <name type="synonym">Ulothrix nitens</name>
    <dbReference type="NCBI Taxonomy" id="105231"/>
    <lineage>
        <taxon>Eukaryota</taxon>
        <taxon>Viridiplantae</taxon>
        <taxon>Streptophyta</taxon>
        <taxon>Klebsormidiophyceae</taxon>
        <taxon>Klebsormidiales</taxon>
        <taxon>Klebsormidiaceae</taxon>
        <taxon>Klebsormidium</taxon>
    </lineage>
</organism>
<dbReference type="InterPro" id="IPR047151">
    <property type="entry name" value="RNZ2-like"/>
</dbReference>
<dbReference type="PANTHER" id="PTHR12553:SF49">
    <property type="entry name" value="ZINC PHOSPHODIESTERASE ELAC PROTEIN 2"/>
    <property type="match status" value="1"/>
</dbReference>
<evidence type="ECO:0000256" key="2">
    <source>
        <dbReference type="ARBA" id="ARBA00001947"/>
    </source>
</evidence>
<evidence type="ECO:0000256" key="9">
    <source>
        <dbReference type="ARBA" id="ARBA00022801"/>
    </source>
</evidence>
<dbReference type="AlphaFoldDB" id="A0A0U9I784"/>
<keyword evidence="7" id="KW-0479">Metal-binding</keyword>